<sequence length="498" mass="53402">MSTSYAVAYDGHGLGENTMSLKRSPVLGGPGHNKRYGVFVETDPDADPADMRRGAAKSWHWGQSWKHFVTETFNNNPKHATQPPLPMLPAAIGQASMGDVGSRKASLTRSNAVHRPRSRNTSSILGIPSQAERPPYPRDPDSPASMTSGESNADTPIDSPLSQSGDHFEARRPSWEFDEPYLQPEADDLKPLPAVSHEPGDAVDMTGRMASPVQAGTGTAWPDAFDETNRITKTGIETVTLTADSSVEELLARIRTLEAELREKNNNLARKDALVDEMLDSLRPMDETGGSDEPLAMAARVGSRMNEANSFLQSIDGALTQRNILMLKYVQRQGDIAAPASAVASEPESSHAAPTVLNIPPFADLDSAMSLAQATEQTVSQLNEFFSATGVTTCCAKAVCKKCHIAGLVAGAAADWWHNLGPERQPLDGSLDWLRCPMPSCSRPLGQQQLQQLQLPPSSTPSSSGRGVCATSSAQASEKPTWRPGSSLSTRKTAAAPR</sequence>
<proteinExistence type="predicted"/>
<evidence type="ECO:0000313" key="3">
    <source>
        <dbReference type="EMBL" id="KLU86778.1"/>
    </source>
</evidence>
<reference evidence="3" key="3">
    <citation type="submission" date="2011-03" db="EMBL/GenBank/DDBJ databases">
        <title>Annotation of Magnaporthe poae ATCC 64411.</title>
        <authorList>
            <person name="Ma L.-J."/>
            <person name="Dead R."/>
            <person name="Young S.K."/>
            <person name="Zeng Q."/>
            <person name="Gargeya S."/>
            <person name="Fitzgerald M."/>
            <person name="Haas B."/>
            <person name="Abouelleil A."/>
            <person name="Alvarado L."/>
            <person name="Arachchi H.M."/>
            <person name="Berlin A."/>
            <person name="Brown A."/>
            <person name="Chapman S.B."/>
            <person name="Chen Z."/>
            <person name="Dunbar C."/>
            <person name="Freedman E."/>
            <person name="Gearin G."/>
            <person name="Gellesch M."/>
            <person name="Goldberg J."/>
            <person name="Griggs A."/>
            <person name="Gujja S."/>
            <person name="Heiman D."/>
            <person name="Howarth C."/>
            <person name="Larson L."/>
            <person name="Lui A."/>
            <person name="MacDonald P.J.P."/>
            <person name="Mehta T."/>
            <person name="Montmayeur A."/>
            <person name="Murphy C."/>
            <person name="Neiman D."/>
            <person name="Pearson M."/>
            <person name="Priest M."/>
            <person name="Roberts A."/>
            <person name="Saif S."/>
            <person name="Shea T."/>
            <person name="Shenoy N."/>
            <person name="Sisk P."/>
            <person name="Stolte C."/>
            <person name="Sykes S."/>
            <person name="Yandava C."/>
            <person name="Wortman J."/>
            <person name="Nusbaum C."/>
            <person name="Birren B."/>
        </authorList>
    </citation>
    <scope>NUCLEOTIDE SEQUENCE</scope>
    <source>
        <strain evidence="3">ATCC 64411</strain>
    </source>
</reference>
<organism evidence="4 5">
    <name type="scientific">Magnaporthiopsis poae (strain ATCC 64411 / 73-15)</name>
    <name type="common">Kentucky bluegrass fungus</name>
    <name type="synonym">Magnaporthe poae</name>
    <dbReference type="NCBI Taxonomy" id="644358"/>
    <lineage>
        <taxon>Eukaryota</taxon>
        <taxon>Fungi</taxon>
        <taxon>Dikarya</taxon>
        <taxon>Ascomycota</taxon>
        <taxon>Pezizomycotina</taxon>
        <taxon>Sordariomycetes</taxon>
        <taxon>Sordariomycetidae</taxon>
        <taxon>Magnaporthales</taxon>
        <taxon>Magnaporthaceae</taxon>
        <taxon>Magnaporthiopsis</taxon>
    </lineage>
</organism>
<reference evidence="4" key="5">
    <citation type="submission" date="2015-06" db="UniProtKB">
        <authorList>
            <consortium name="EnsemblFungi"/>
        </authorList>
    </citation>
    <scope>IDENTIFICATION</scope>
    <source>
        <strain evidence="4">ATCC 64411</strain>
    </source>
</reference>
<feature type="coiled-coil region" evidence="1">
    <location>
        <begin position="247"/>
        <end position="274"/>
    </location>
</feature>
<reference evidence="4" key="4">
    <citation type="journal article" date="2015" name="G3 (Bethesda)">
        <title>Genome sequences of three phytopathogenic species of the Magnaporthaceae family of fungi.</title>
        <authorList>
            <person name="Okagaki L.H."/>
            <person name="Nunes C.C."/>
            <person name="Sailsbery J."/>
            <person name="Clay B."/>
            <person name="Brown D."/>
            <person name="John T."/>
            <person name="Oh Y."/>
            <person name="Young N."/>
            <person name="Fitzgerald M."/>
            <person name="Haas B.J."/>
            <person name="Zeng Q."/>
            <person name="Young S."/>
            <person name="Adiconis X."/>
            <person name="Fan L."/>
            <person name="Levin J.Z."/>
            <person name="Mitchell T.K."/>
            <person name="Okubara P.A."/>
            <person name="Farman M.L."/>
            <person name="Kohn L.M."/>
            <person name="Birren B."/>
            <person name="Ma L.-J."/>
            <person name="Dean R.A."/>
        </authorList>
    </citation>
    <scope>NUCLEOTIDE SEQUENCE</scope>
    <source>
        <strain evidence="4">ATCC 64411 / 73-15</strain>
    </source>
</reference>
<reference evidence="5" key="2">
    <citation type="submission" date="2010-05" db="EMBL/GenBank/DDBJ databases">
        <title>The genome sequence of Magnaporthe poae strain ATCC 64411.</title>
        <authorList>
            <person name="Ma L.-J."/>
            <person name="Dead R."/>
            <person name="Young S."/>
            <person name="Zeng Q."/>
            <person name="Koehrsen M."/>
            <person name="Alvarado L."/>
            <person name="Berlin A."/>
            <person name="Chapman S.B."/>
            <person name="Chen Z."/>
            <person name="Freedman E."/>
            <person name="Gellesch M."/>
            <person name="Goldberg J."/>
            <person name="Griggs A."/>
            <person name="Gujja S."/>
            <person name="Heilman E.R."/>
            <person name="Heiman D."/>
            <person name="Hepburn T."/>
            <person name="Howarth C."/>
            <person name="Jen D."/>
            <person name="Larson L."/>
            <person name="Mehta T."/>
            <person name="Neiman D."/>
            <person name="Pearson M."/>
            <person name="Roberts A."/>
            <person name="Saif S."/>
            <person name="Shea T."/>
            <person name="Shenoy N."/>
            <person name="Sisk P."/>
            <person name="Stolte C."/>
            <person name="Sykes S."/>
            <person name="Walk T."/>
            <person name="White J."/>
            <person name="Yandava C."/>
            <person name="Haas B."/>
            <person name="Nusbaum C."/>
            <person name="Birren B."/>
        </authorList>
    </citation>
    <scope>NUCLEOTIDE SEQUENCE [LARGE SCALE GENOMIC DNA]</scope>
    <source>
        <strain evidence="5">ATCC 64411 / 73-15</strain>
    </source>
</reference>
<protein>
    <submittedName>
        <fullName evidence="3 4">Uncharacterized protein</fullName>
    </submittedName>
</protein>
<feature type="compositionally biased region" description="Polar residues" evidence="2">
    <location>
        <begin position="144"/>
        <end position="165"/>
    </location>
</feature>
<gene>
    <name evidence="3" type="ORF">MAPG_05788</name>
</gene>
<dbReference type="EMBL" id="ADBL01001383">
    <property type="status" value="NOT_ANNOTATED_CDS"/>
    <property type="molecule type" value="Genomic_DNA"/>
</dbReference>
<dbReference type="Proteomes" id="UP000011715">
    <property type="component" value="Unassembled WGS sequence"/>
</dbReference>
<dbReference type="EMBL" id="GL876969">
    <property type="protein sequence ID" value="KLU86778.1"/>
    <property type="molecule type" value="Genomic_DNA"/>
</dbReference>
<accession>A0A0C4E0B8</accession>
<evidence type="ECO:0000256" key="2">
    <source>
        <dbReference type="SAM" id="MobiDB-lite"/>
    </source>
</evidence>
<feature type="region of interest" description="Disordered" evidence="2">
    <location>
        <begin position="74"/>
        <end position="168"/>
    </location>
</feature>
<dbReference type="EnsemblFungi" id="MAPG_05788T0">
    <property type="protein sequence ID" value="MAPG_05788T0"/>
    <property type="gene ID" value="MAPG_05788"/>
</dbReference>
<dbReference type="VEuPathDB" id="FungiDB:MAPG_05788"/>
<feature type="compositionally biased region" description="Low complexity" evidence="2">
    <location>
        <begin position="448"/>
        <end position="467"/>
    </location>
</feature>
<name>A0A0C4E0B8_MAGP6</name>
<reference evidence="3" key="1">
    <citation type="submission" date="2010-05" db="EMBL/GenBank/DDBJ databases">
        <title>The Genome Sequence of Magnaporthe poae strain ATCC 64411.</title>
        <authorList>
            <consortium name="The Broad Institute Genome Sequencing Platform"/>
            <consortium name="Broad Institute Genome Sequencing Center for Infectious Disease"/>
            <person name="Ma L.-J."/>
            <person name="Dead R."/>
            <person name="Young S."/>
            <person name="Zeng Q."/>
            <person name="Koehrsen M."/>
            <person name="Alvarado L."/>
            <person name="Berlin A."/>
            <person name="Chapman S.B."/>
            <person name="Chen Z."/>
            <person name="Freedman E."/>
            <person name="Gellesch M."/>
            <person name="Goldberg J."/>
            <person name="Griggs A."/>
            <person name="Gujja S."/>
            <person name="Heilman E.R."/>
            <person name="Heiman D."/>
            <person name="Hepburn T."/>
            <person name="Howarth C."/>
            <person name="Jen D."/>
            <person name="Larson L."/>
            <person name="Mehta T."/>
            <person name="Neiman D."/>
            <person name="Pearson M."/>
            <person name="Roberts A."/>
            <person name="Saif S."/>
            <person name="Shea T."/>
            <person name="Shenoy N."/>
            <person name="Sisk P."/>
            <person name="Stolte C."/>
            <person name="Sykes S."/>
            <person name="Walk T."/>
            <person name="White J."/>
            <person name="Yandava C."/>
            <person name="Haas B."/>
            <person name="Nusbaum C."/>
            <person name="Birren B."/>
        </authorList>
    </citation>
    <scope>NUCLEOTIDE SEQUENCE</scope>
    <source>
        <strain evidence="3">ATCC 64411</strain>
    </source>
</reference>
<feature type="region of interest" description="Disordered" evidence="2">
    <location>
        <begin position="448"/>
        <end position="498"/>
    </location>
</feature>
<evidence type="ECO:0000313" key="5">
    <source>
        <dbReference type="Proteomes" id="UP000011715"/>
    </source>
</evidence>
<keyword evidence="5" id="KW-1185">Reference proteome</keyword>
<feature type="compositionally biased region" description="Polar residues" evidence="2">
    <location>
        <begin position="470"/>
        <end position="492"/>
    </location>
</feature>
<evidence type="ECO:0000256" key="1">
    <source>
        <dbReference type="SAM" id="Coils"/>
    </source>
</evidence>
<keyword evidence="1" id="KW-0175">Coiled coil</keyword>
<dbReference type="AlphaFoldDB" id="A0A0C4E0B8"/>
<evidence type="ECO:0000313" key="4">
    <source>
        <dbReference type="EnsemblFungi" id="MAPG_05788T0"/>
    </source>
</evidence>